<dbReference type="WBParaSite" id="RSKR_0000611500.1">
    <property type="protein sequence ID" value="RSKR_0000611500.1"/>
    <property type="gene ID" value="RSKR_0000611500"/>
</dbReference>
<evidence type="ECO:0000313" key="2">
    <source>
        <dbReference type="WBParaSite" id="RSKR_0000611500.1"/>
    </source>
</evidence>
<dbReference type="Proteomes" id="UP000095286">
    <property type="component" value="Unplaced"/>
</dbReference>
<organism evidence="1 2">
    <name type="scientific">Rhabditophanes sp. KR3021</name>
    <dbReference type="NCBI Taxonomy" id="114890"/>
    <lineage>
        <taxon>Eukaryota</taxon>
        <taxon>Metazoa</taxon>
        <taxon>Ecdysozoa</taxon>
        <taxon>Nematoda</taxon>
        <taxon>Chromadorea</taxon>
        <taxon>Rhabditida</taxon>
        <taxon>Tylenchina</taxon>
        <taxon>Panagrolaimomorpha</taxon>
        <taxon>Strongyloidoidea</taxon>
        <taxon>Alloionematidae</taxon>
        <taxon>Rhabditophanes</taxon>
    </lineage>
</organism>
<reference evidence="2" key="1">
    <citation type="submission" date="2016-11" db="UniProtKB">
        <authorList>
            <consortium name="WormBaseParasite"/>
        </authorList>
    </citation>
    <scope>IDENTIFICATION</scope>
    <source>
        <strain evidence="2">KR3021</strain>
    </source>
</reference>
<name>A0AC35TZY9_9BILA</name>
<accession>A0AC35TZY9</accession>
<protein>
    <submittedName>
        <fullName evidence="2">BZIP domain-containing protein</fullName>
    </submittedName>
</protein>
<evidence type="ECO:0000313" key="1">
    <source>
        <dbReference type="Proteomes" id="UP000095286"/>
    </source>
</evidence>
<sequence length="166" mass="18248">MLSNGEKLTGTLLTALSPPTGLSSSLLNNNQANLMSPMNSSELLNLKHINDTINFNNHVASIDQWSSGLMSNYGSPPNHMNSGPASASSSNMGMNEGSSGGDDTTKKRQVRLQKNREAAKECRRKKKEYVKCLEHRVTVLERQNKALIEELKALKELYCQKGKEGL</sequence>
<proteinExistence type="predicted"/>